<accession>A0A914NSH2</accession>
<organism evidence="2 3">
    <name type="scientific">Meloidogyne incognita</name>
    <name type="common">Southern root-knot nematode worm</name>
    <name type="synonym">Oxyuris incognita</name>
    <dbReference type="NCBI Taxonomy" id="6306"/>
    <lineage>
        <taxon>Eukaryota</taxon>
        <taxon>Metazoa</taxon>
        <taxon>Ecdysozoa</taxon>
        <taxon>Nematoda</taxon>
        <taxon>Chromadorea</taxon>
        <taxon>Rhabditida</taxon>
        <taxon>Tylenchina</taxon>
        <taxon>Tylenchomorpha</taxon>
        <taxon>Tylenchoidea</taxon>
        <taxon>Meloidogynidae</taxon>
        <taxon>Meloidogyninae</taxon>
        <taxon>Meloidogyne</taxon>
        <taxon>Meloidogyne incognita group</taxon>
    </lineage>
</organism>
<dbReference type="GO" id="GO:0006897">
    <property type="term" value="P:endocytosis"/>
    <property type="evidence" value="ECO:0007669"/>
    <property type="project" value="TreeGrafter"/>
</dbReference>
<keyword evidence="1" id="KW-0472">Membrane</keyword>
<evidence type="ECO:0000256" key="1">
    <source>
        <dbReference type="SAM" id="Phobius"/>
    </source>
</evidence>
<dbReference type="PANTHER" id="PTHR10796">
    <property type="entry name" value="PATCHED-RELATED"/>
    <property type="match status" value="1"/>
</dbReference>
<evidence type="ECO:0000313" key="2">
    <source>
        <dbReference type="Proteomes" id="UP000887563"/>
    </source>
</evidence>
<dbReference type="AlphaFoldDB" id="A0A914NSH2"/>
<evidence type="ECO:0000313" key="3">
    <source>
        <dbReference type="WBParaSite" id="Minc3s07185g40824"/>
    </source>
</evidence>
<reference evidence="3" key="1">
    <citation type="submission" date="2022-11" db="UniProtKB">
        <authorList>
            <consortium name="WormBaseParasite"/>
        </authorList>
    </citation>
    <scope>IDENTIFICATION</scope>
</reference>
<dbReference type="InterPro" id="IPR051697">
    <property type="entry name" value="Patched_domain-protein"/>
</dbReference>
<keyword evidence="1" id="KW-1133">Transmembrane helix</keyword>
<keyword evidence="1" id="KW-0812">Transmembrane</keyword>
<feature type="transmembrane region" description="Helical" evidence="1">
    <location>
        <begin position="17"/>
        <end position="40"/>
    </location>
</feature>
<dbReference type="WBParaSite" id="Minc3s07185g40824">
    <property type="protein sequence ID" value="Minc3s07185g40824"/>
    <property type="gene ID" value="Minc3s07185g40824"/>
</dbReference>
<dbReference type="GO" id="GO:0030659">
    <property type="term" value="C:cytoplasmic vesicle membrane"/>
    <property type="evidence" value="ECO:0007669"/>
    <property type="project" value="TreeGrafter"/>
</dbReference>
<dbReference type="Proteomes" id="UP000887563">
    <property type="component" value="Unplaced"/>
</dbReference>
<protein>
    <submittedName>
        <fullName evidence="3">Uncharacterized protein</fullName>
    </submittedName>
</protein>
<keyword evidence="2" id="KW-1185">Reference proteome</keyword>
<dbReference type="GO" id="GO:0005886">
    <property type="term" value="C:plasma membrane"/>
    <property type="evidence" value="ECO:0007669"/>
    <property type="project" value="TreeGrafter"/>
</dbReference>
<sequence>MGPIRCFFHFCGYSISRWPLCFGLISLVVVIIFSTGMVWLEIKDRIRDGYTPENSPSRLENKAMRRFWNSYGDPMKAQLMIRSKTAEQNMLSLQHLDEAIKLMNFLNWEFKCFENKKDQNLTKIFTYSDICSPYCEFNFGLELFVDAFIQTIASLNEENENLNQNLSFPISTIHSLDIHLDLFFFGVKLKEENNEDTNKYNIEQKITNMERIEMVLIRFQSARSSPERTRQFNYLGI</sequence>
<dbReference type="GO" id="GO:0018996">
    <property type="term" value="P:molting cycle, collagen and cuticulin-based cuticle"/>
    <property type="evidence" value="ECO:0007669"/>
    <property type="project" value="TreeGrafter"/>
</dbReference>
<dbReference type="PANTHER" id="PTHR10796:SF90">
    <property type="entry name" value="SSD DOMAIN-CONTAINING PROTEIN"/>
    <property type="match status" value="1"/>
</dbReference>
<proteinExistence type="predicted"/>
<name>A0A914NSH2_MELIC</name>